<feature type="transmembrane region" description="Helical" evidence="9">
    <location>
        <begin position="29"/>
        <end position="51"/>
    </location>
</feature>
<sequence>MSSSSGTTMPLAYQTSASSPEWLNKGDNAWQLTAATLVGLQSFPGLVVLYGGVVKKKWAVNSAFMALYAFAAVWICWVTWAYNMSFGDRLLPLWGKARPALSQGGLVGQAGLPATAHHFASGALETPAAEPLYPMATVVYFQCVFAAITLVLVAGSLLGRMSFAAWMLFVPLWLTFSYTVGAFSVWGGGFLFQWGVIDYCGGYVIHLSAGFAGFTAAYWVGPRAQKDRERFPPNNILFTLTGAGLLWMGWAGFNGGGPYAANVVASMSVLNTNICTAMSLLVWTCLDVVFFKKPSVVGAVQGMITGLVCITPAAGVGGHGDGRAGRQRAVVHDDDPAQAVPAAEARGRHAGRHPHARRGGAPGRPAHGAPRRPHPVRALPAGHQLQGRLLRRRRAARQAAGGRALHHRMERGRHLHHLRRHQRRRPAAHDPGQARGRRRRRPWRGGVRALGRRRALRRHRPRATRRRRRRAHVHAPELK</sequence>
<keyword evidence="12" id="KW-1185">Reference proteome</keyword>
<evidence type="ECO:0000256" key="3">
    <source>
        <dbReference type="ARBA" id="ARBA00022448"/>
    </source>
</evidence>
<dbReference type="InterPro" id="IPR024041">
    <property type="entry name" value="NH4_transpt_AmtB-like_dom"/>
</dbReference>
<feature type="compositionally biased region" description="Basic and acidic residues" evidence="8">
    <location>
        <begin position="320"/>
        <end position="335"/>
    </location>
</feature>
<reference evidence="12" key="1">
    <citation type="submission" date="2015-12" db="EMBL/GenBank/DDBJ databases">
        <title>Update maize B73 reference genome by single molecule sequencing technologies.</title>
        <authorList>
            <consortium name="Maize Genome Sequencing Project"/>
            <person name="Ware D."/>
        </authorList>
    </citation>
    <scope>NUCLEOTIDE SEQUENCE [LARGE SCALE GENOMIC DNA]</scope>
    <source>
        <strain evidence="12">cv. B73</strain>
    </source>
</reference>
<dbReference type="PANTHER" id="PTHR43029:SF10">
    <property type="entry name" value="AMMONIUM TRANSPORTER MEP2"/>
    <property type="match status" value="1"/>
</dbReference>
<dbReference type="EnsemblPlants" id="Zm00001eb063910_T001">
    <property type="protein sequence ID" value="Zm00001eb063910_P001"/>
    <property type="gene ID" value="Zm00001eb063910"/>
</dbReference>
<feature type="compositionally biased region" description="Basic residues" evidence="8">
    <location>
        <begin position="450"/>
        <end position="473"/>
    </location>
</feature>
<dbReference type="Gramene" id="Zm00001eb063910_T001">
    <property type="protein sequence ID" value="Zm00001eb063910_P001"/>
    <property type="gene ID" value="Zm00001eb063910"/>
</dbReference>
<evidence type="ECO:0000256" key="4">
    <source>
        <dbReference type="ARBA" id="ARBA00022692"/>
    </source>
</evidence>
<feature type="region of interest" description="Disordered" evidence="8">
    <location>
        <begin position="320"/>
        <end position="479"/>
    </location>
</feature>
<keyword evidence="4 9" id="KW-0812">Transmembrane</keyword>
<feature type="transmembrane region" description="Helical" evidence="9">
    <location>
        <begin position="203"/>
        <end position="221"/>
    </location>
</feature>
<dbReference type="InterPro" id="IPR001905">
    <property type="entry name" value="Ammonium_transpt"/>
</dbReference>
<reference evidence="11" key="2">
    <citation type="submission" date="2019-07" db="EMBL/GenBank/DDBJ databases">
        <authorList>
            <person name="Seetharam A."/>
            <person name="Woodhouse M."/>
            <person name="Cannon E."/>
        </authorList>
    </citation>
    <scope>NUCLEOTIDE SEQUENCE [LARGE SCALE GENOMIC DNA]</scope>
    <source>
        <strain evidence="11">cv. B73</strain>
    </source>
</reference>
<comment type="subcellular location">
    <subcellularLocation>
        <location evidence="1">Membrane</location>
        <topology evidence="1">Multi-pass membrane protein</topology>
    </subcellularLocation>
</comment>
<reference evidence="11" key="3">
    <citation type="submission" date="2021-05" db="UniProtKB">
        <authorList>
            <consortium name="EnsemblPlants"/>
        </authorList>
    </citation>
    <scope>IDENTIFICATION</scope>
    <source>
        <strain evidence="11">cv. B73</strain>
    </source>
</reference>
<evidence type="ECO:0000256" key="5">
    <source>
        <dbReference type="ARBA" id="ARBA00022989"/>
    </source>
</evidence>
<dbReference type="AlphaFoldDB" id="A0A804M712"/>
<dbReference type="PANTHER" id="PTHR43029">
    <property type="entry name" value="AMMONIUM TRANSPORTER MEP2"/>
    <property type="match status" value="1"/>
</dbReference>
<dbReference type="Proteomes" id="UP000007305">
    <property type="component" value="Chromosome 1"/>
</dbReference>
<evidence type="ECO:0000256" key="2">
    <source>
        <dbReference type="ARBA" id="ARBA00005887"/>
    </source>
</evidence>
<feature type="domain" description="Ammonium transporter AmtB-like" evidence="10">
    <location>
        <begin position="29"/>
        <end position="316"/>
    </location>
</feature>
<organism evidence="11 12">
    <name type="scientific">Zea mays</name>
    <name type="common">Maize</name>
    <dbReference type="NCBI Taxonomy" id="4577"/>
    <lineage>
        <taxon>Eukaryota</taxon>
        <taxon>Viridiplantae</taxon>
        <taxon>Streptophyta</taxon>
        <taxon>Embryophyta</taxon>
        <taxon>Tracheophyta</taxon>
        <taxon>Spermatophyta</taxon>
        <taxon>Magnoliopsida</taxon>
        <taxon>Liliopsida</taxon>
        <taxon>Poales</taxon>
        <taxon>Poaceae</taxon>
        <taxon>PACMAD clade</taxon>
        <taxon>Panicoideae</taxon>
        <taxon>Andropogonodae</taxon>
        <taxon>Andropogoneae</taxon>
        <taxon>Tripsacinae</taxon>
        <taxon>Zea</taxon>
    </lineage>
</organism>
<dbReference type="GO" id="GO:0072488">
    <property type="term" value="P:ammonium transmembrane transport"/>
    <property type="evidence" value="ECO:0000318"/>
    <property type="project" value="GO_Central"/>
</dbReference>
<dbReference type="Gene3D" id="1.10.3430.10">
    <property type="entry name" value="Ammonium transporter AmtB like domains"/>
    <property type="match status" value="1"/>
</dbReference>
<proteinExistence type="inferred from homology"/>
<feature type="compositionally biased region" description="Basic residues" evidence="8">
    <location>
        <begin position="404"/>
        <end position="426"/>
    </location>
</feature>
<evidence type="ECO:0000313" key="12">
    <source>
        <dbReference type="Proteomes" id="UP000007305"/>
    </source>
</evidence>
<feature type="compositionally biased region" description="Low complexity" evidence="8">
    <location>
        <begin position="376"/>
        <end position="388"/>
    </location>
</feature>
<keyword evidence="6 9" id="KW-0472">Membrane</keyword>
<accession>A0A804M712</accession>
<keyword evidence="5 9" id="KW-1133">Transmembrane helix</keyword>
<evidence type="ECO:0000259" key="10">
    <source>
        <dbReference type="Pfam" id="PF00909"/>
    </source>
</evidence>
<evidence type="ECO:0000256" key="9">
    <source>
        <dbReference type="SAM" id="Phobius"/>
    </source>
</evidence>
<dbReference type="InParanoid" id="A0A804M712"/>
<feature type="compositionally biased region" description="Basic residues" evidence="8">
    <location>
        <begin position="348"/>
        <end position="358"/>
    </location>
</feature>
<dbReference type="SUPFAM" id="SSF111352">
    <property type="entry name" value="Ammonium transporter"/>
    <property type="match status" value="1"/>
</dbReference>
<evidence type="ECO:0000256" key="6">
    <source>
        <dbReference type="ARBA" id="ARBA00023136"/>
    </source>
</evidence>
<keyword evidence="3" id="KW-0813">Transport</keyword>
<protein>
    <recommendedName>
        <fullName evidence="10">Ammonium transporter AmtB-like domain-containing protein</fullName>
    </recommendedName>
</protein>
<feature type="transmembrane region" description="Helical" evidence="9">
    <location>
        <begin position="233"/>
        <end position="253"/>
    </location>
</feature>
<dbReference type="Pfam" id="PF00909">
    <property type="entry name" value="Ammonium_transp"/>
    <property type="match status" value="1"/>
</dbReference>
<comment type="similarity">
    <text evidence="2">Belongs to the ammonia transporter channel (TC 1.A.11.2) family.</text>
</comment>
<name>A0A804M712_MAIZE</name>
<dbReference type="GO" id="GO:0008519">
    <property type="term" value="F:ammonium channel activity"/>
    <property type="evidence" value="ECO:0000318"/>
    <property type="project" value="GO_Central"/>
</dbReference>
<evidence type="ECO:0000256" key="7">
    <source>
        <dbReference type="ARBA" id="ARBA00023177"/>
    </source>
</evidence>
<evidence type="ECO:0000313" key="11">
    <source>
        <dbReference type="EnsemblPlants" id="Zm00001eb063910_P001"/>
    </source>
</evidence>
<evidence type="ECO:0000256" key="8">
    <source>
        <dbReference type="SAM" id="MobiDB-lite"/>
    </source>
</evidence>
<gene>
    <name evidence="11" type="primary">LOC123653338</name>
</gene>
<feature type="transmembrane region" description="Helical" evidence="9">
    <location>
        <begin position="139"/>
        <end position="158"/>
    </location>
</feature>
<evidence type="ECO:0000256" key="1">
    <source>
        <dbReference type="ARBA" id="ARBA00004141"/>
    </source>
</evidence>
<feature type="transmembrane region" description="Helical" evidence="9">
    <location>
        <begin position="165"/>
        <end position="191"/>
    </location>
</feature>
<dbReference type="GO" id="GO:0005886">
    <property type="term" value="C:plasma membrane"/>
    <property type="evidence" value="ECO:0000318"/>
    <property type="project" value="GO_Central"/>
</dbReference>
<feature type="transmembrane region" description="Helical" evidence="9">
    <location>
        <begin position="63"/>
        <end position="82"/>
    </location>
</feature>
<keyword evidence="7" id="KW-0924">Ammonia transport</keyword>
<dbReference type="InterPro" id="IPR029020">
    <property type="entry name" value="Ammonium/urea_transptr"/>
</dbReference>
<feature type="transmembrane region" description="Helical" evidence="9">
    <location>
        <begin position="259"/>
        <end position="283"/>
    </location>
</feature>